<dbReference type="OrthoDB" id="612330at2"/>
<feature type="domain" description="LTD" evidence="2">
    <location>
        <begin position="18"/>
        <end position="219"/>
    </location>
</feature>
<evidence type="ECO:0000259" key="2">
    <source>
        <dbReference type="PROSITE" id="PS51841"/>
    </source>
</evidence>
<protein>
    <recommendedName>
        <fullName evidence="2">LTD domain-containing protein</fullName>
    </recommendedName>
</protein>
<dbReference type="Gene3D" id="2.60.40.3080">
    <property type="match status" value="1"/>
</dbReference>
<evidence type="ECO:0000256" key="1">
    <source>
        <dbReference type="SAM" id="SignalP"/>
    </source>
</evidence>
<dbReference type="RefSeq" id="WP_110998466.1">
    <property type="nucleotide sequence ID" value="NZ_QKTW01000013.1"/>
</dbReference>
<dbReference type="NCBIfam" id="TIGR04183">
    <property type="entry name" value="Por_Secre_tail"/>
    <property type="match status" value="1"/>
</dbReference>
<keyword evidence="1" id="KW-0732">Signal</keyword>
<reference evidence="3 4" key="1">
    <citation type="submission" date="2018-06" db="EMBL/GenBank/DDBJ databases">
        <title>Mucibacter soli gen. nov., sp. nov., a new member of the family Chitinophagaceae producing mucin.</title>
        <authorList>
            <person name="Kim M.-K."/>
            <person name="Park S."/>
            <person name="Kim T.-S."/>
            <person name="Joung Y."/>
            <person name="Han J.-H."/>
            <person name="Kim S.B."/>
        </authorList>
    </citation>
    <scope>NUCLEOTIDE SEQUENCE [LARGE SCALE GENOMIC DNA]</scope>
    <source>
        <strain evidence="3 4">R1-15</strain>
    </source>
</reference>
<organism evidence="3 4">
    <name type="scientific">Taibaiella soli</name>
    <dbReference type="NCBI Taxonomy" id="1649169"/>
    <lineage>
        <taxon>Bacteria</taxon>
        <taxon>Pseudomonadati</taxon>
        <taxon>Bacteroidota</taxon>
        <taxon>Chitinophagia</taxon>
        <taxon>Chitinophagales</taxon>
        <taxon>Chitinophagaceae</taxon>
        <taxon>Taibaiella</taxon>
    </lineage>
</organism>
<dbReference type="InterPro" id="IPR001322">
    <property type="entry name" value="Lamin_tail_dom"/>
</dbReference>
<proteinExistence type="predicted"/>
<dbReference type="EMBL" id="QKTW01000013">
    <property type="protein sequence ID" value="PZF73403.1"/>
    <property type="molecule type" value="Genomic_DNA"/>
</dbReference>
<feature type="chain" id="PRO_5016136644" description="LTD domain-containing protein" evidence="1">
    <location>
        <begin position="23"/>
        <end position="690"/>
    </location>
</feature>
<sequence>MKKSLLTAATAALVAFASASHAQSNPAGTLLVNEISNGTNSNKEFVELLVGTTDSNSTFAPVDVSHWIIDDNNGIFSNGVTASGLGISKGHFRLSDDVLWKNMNAGQLIVIFNGKDYDTTLFATNFNQAVANAATTGYYADANGSIYVAAGLSKLIEANYVSPDFSTANYCGATYVQDTTWDPIALRNACEGDGIQTRCPGCTDIAGEPTFYHGISYGTAMAAVTGGTFLNGAHINLPDTSKCGTGGDIYMDNAASLADAGDGAFWKLDTASLATPGAANSVANQAFIDAVAGNAIVFGRCVNTPIVVTPPDTTSQSGKGVLMVTEASNGPAGTCEYVEMLVANGGGERLDSVDVSGWIIDDNSGNFNVSGCVSGVGISKGHYRLAFDGYWSKIPVGSIIVVYNVGDNCYNLPTATTFDALNNTYYIPVSNTGTANANTFHLEYYNGLPDVGNCVYCSGSSTYTTAANWGNSVGLNNSTDAMQVRCPGCNSMYSGAPTFYHGIGYGPATGTTAYATIASTSNSLGGAVVTGTGTASKFEFVGSAVADLGNPTFWTKSAADAAGTQPASVGSVNATFRNAVITHSLTFPTCGSGSLARSTYNAGVSNLANEAKGIFVYPNPATQTLFVEFPASQNSTTVKILDLSGRTVAQQLANGSTKVEFNVSSIAPGFYVYQVISNNTITSGKVLINK</sequence>
<keyword evidence="4" id="KW-1185">Reference proteome</keyword>
<evidence type="ECO:0000313" key="3">
    <source>
        <dbReference type="EMBL" id="PZF73403.1"/>
    </source>
</evidence>
<feature type="signal peptide" evidence="1">
    <location>
        <begin position="1"/>
        <end position="22"/>
    </location>
</feature>
<dbReference type="Proteomes" id="UP000248745">
    <property type="component" value="Unassembled WGS sequence"/>
</dbReference>
<evidence type="ECO:0000313" key="4">
    <source>
        <dbReference type="Proteomes" id="UP000248745"/>
    </source>
</evidence>
<gene>
    <name evidence="3" type="ORF">DN068_08405</name>
</gene>
<name>A0A2W2C013_9BACT</name>
<comment type="caution">
    <text evidence="3">The sequence shown here is derived from an EMBL/GenBank/DDBJ whole genome shotgun (WGS) entry which is preliminary data.</text>
</comment>
<dbReference type="AlphaFoldDB" id="A0A2W2C013"/>
<dbReference type="Pfam" id="PF18962">
    <property type="entry name" value="Por_Secre_tail"/>
    <property type="match status" value="1"/>
</dbReference>
<dbReference type="InterPro" id="IPR026444">
    <property type="entry name" value="Secre_tail"/>
</dbReference>
<accession>A0A2W2C013</accession>
<dbReference type="PROSITE" id="PS51841">
    <property type="entry name" value="LTD"/>
    <property type="match status" value="1"/>
</dbReference>